<sequence>MKHFVNVHDPRLPLWGPYNKDFGGLSHVADPDLGLRFDLIVAPGVYRNKILLPNAMYDSGYHPTEAAPDLTYFSHRHQIEWKDQVFCDISFSELSESSRLIRCEAVNRTDSLQSLTVHFIASMQAYNRLHKLNGADPLRVSRVTLPEGAYWVDALDYSDIYYEDKSMNTAMISGGLLRGEVRGHGFVSGSGITFGHHPNDKISYNVNVNGTIEQASMVVRYKSSHLQGAVIRVTWTNGYGFKRKAAFILEGIDTLGTVNVPIGQLPAGAYQVSFCAEQNSQELWLDGFVLTRSSETSQIDFTEIMPSFVPERLPGPTPDSIVLKYSNSDVYYGLKWTAEPVDFREVQHYPLDEFMRVHSRRNATKTYVGNGLGHFTDIYFRPVNVAPRSSRILYGMVFSGTKEDVLLQLTDFQADEAECERLYTIKKQRAVDPLSNSTGSYYRFSQQRLRATTLQNIVYPIYLRRSYIRHFTPGRFWDSLYTWDSGFIGIGFCDIDIERASDVLNAYVTEPGDRHASFIHHGSIVPVQHYLYMELWNRTRSMELLAFFYPRLKQYYMFYAGHAEGSLMRQLRSQLLNPFAYFYNSGGWDDYPAQEYVHHNKLSAKTAPVVTTAHAIRIAKILKMAAYQLGNLESDIQIYESDIAAWTDALQQYSWDEQSGYFAYVLHNEQGEPYGILKHPDGDNYNKGLDGIQPLIAGAVTTIQERRMLDHLSDPGRLWSDVGISTVDQSAPYYRHDGYWNGSVWMPHQWFIWKALLDAGFGQLAEKIATTALNVWKRSVEETYNTAEHFIIETGKGAGWHHFGGLSSPVLNWFAALYRPGTVTAGFDTWITDVRFAPYHAQADIRLIKYSSKQGLLLVVLAEGTEYRAEADGTPLQTRTLHAGTIEITLPALEWSGTVSIRTAH</sequence>
<keyword evidence="6" id="KW-1185">Reference proteome</keyword>
<dbReference type="InterPro" id="IPR012341">
    <property type="entry name" value="6hp_glycosidase-like_sf"/>
</dbReference>
<comment type="similarity">
    <text evidence="1">Belongs to the glycosyl hydrolase 63 family.</text>
</comment>
<dbReference type="EMBL" id="WHOC01000107">
    <property type="protein sequence ID" value="NOU88303.1"/>
    <property type="molecule type" value="Genomic_DNA"/>
</dbReference>
<comment type="caution">
    <text evidence="5">The sequence shown here is derived from an EMBL/GenBank/DDBJ whole genome shotgun (WGS) entry which is preliminary data.</text>
</comment>
<accession>A0ABX1Z4J5</accession>
<proteinExistence type="inferred from homology"/>
<dbReference type="InterPro" id="IPR054491">
    <property type="entry name" value="MGH1-like_GH"/>
</dbReference>
<dbReference type="PANTHER" id="PTHR10412">
    <property type="entry name" value="MANNOSYL-OLIGOSACCHARIDE GLUCOSIDASE"/>
    <property type="match status" value="1"/>
</dbReference>
<evidence type="ECO:0000256" key="3">
    <source>
        <dbReference type="ARBA" id="ARBA00023295"/>
    </source>
</evidence>
<dbReference type="Proteomes" id="UP000658690">
    <property type="component" value="Unassembled WGS sequence"/>
</dbReference>
<gene>
    <name evidence="5" type="ORF">GC102_21435</name>
</gene>
<evidence type="ECO:0000256" key="1">
    <source>
        <dbReference type="ARBA" id="ARBA00010833"/>
    </source>
</evidence>
<organism evidence="5 6">
    <name type="scientific">Paenibacillus germinis</name>
    <dbReference type="NCBI Taxonomy" id="2654979"/>
    <lineage>
        <taxon>Bacteria</taxon>
        <taxon>Bacillati</taxon>
        <taxon>Bacillota</taxon>
        <taxon>Bacilli</taxon>
        <taxon>Bacillales</taxon>
        <taxon>Paenibacillaceae</taxon>
        <taxon>Paenibacillus</taxon>
    </lineage>
</organism>
<dbReference type="RefSeq" id="WP_171691324.1">
    <property type="nucleotide sequence ID" value="NZ_WHOC01000107.1"/>
</dbReference>
<evidence type="ECO:0000259" key="4">
    <source>
        <dbReference type="Pfam" id="PF22422"/>
    </source>
</evidence>
<dbReference type="PANTHER" id="PTHR10412:SF11">
    <property type="entry name" value="MANNOSYL-OLIGOSACCHARIDE GLUCOSIDASE"/>
    <property type="match status" value="1"/>
</dbReference>
<dbReference type="Gene3D" id="1.50.10.10">
    <property type="match status" value="1"/>
</dbReference>
<dbReference type="InterPro" id="IPR008928">
    <property type="entry name" value="6-hairpin_glycosidase_sf"/>
</dbReference>
<evidence type="ECO:0000256" key="2">
    <source>
        <dbReference type="ARBA" id="ARBA00022801"/>
    </source>
</evidence>
<keyword evidence="2" id="KW-0378">Hydrolase</keyword>
<evidence type="ECO:0000313" key="6">
    <source>
        <dbReference type="Proteomes" id="UP000658690"/>
    </source>
</evidence>
<reference evidence="5 6" key="1">
    <citation type="submission" date="2019-10" db="EMBL/GenBank/DDBJ databases">
        <title>Description of Paenibacillus choica sp. nov.</title>
        <authorList>
            <person name="Carlier A."/>
            <person name="Qi S."/>
        </authorList>
    </citation>
    <scope>NUCLEOTIDE SEQUENCE [LARGE SCALE GENOMIC DNA]</scope>
    <source>
        <strain evidence="5 6">LMG 31460</strain>
    </source>
</reference>
<name>A0ABX1Z4J5_9BACL</name>
<dbReference type="SUPFAM" id="SSF48208">
    <property type="entry name" value="Six-hairpin glycosidases"/>
    <property type="match status" value="1"/>
</dbReference>
<keyword evidence="3" id="KW-0326">Glycosidase</keyword>
<dbReference type="Pfam" id="PF22422">
    <property type="entry name" value="MGH1-like_GH"/>
    <property type="match status" value="1"/>
</dbReference>
<feature type="domain" description="Mannosylglycerate hydrolase MGH1-like glycoside hydrolase" evidence="4">
    <location>
        <begin position="482"/>
        <end position="803"/>
    </location>
</feature>
<protein>
    <recommendedName>
        <fullName evidence="4">Mannosylglycerate hydrolase MGH1-like glycoside hydrolase domain-containing protein</fullName>
    </recommendedName>
</protein>
<dbReference type="InterPro" id="IPR004888">
    <property type="entry name" value="Glycoside_hydrolase_63"/>
</dbReference>
<evidence type="ECO:0000313" key="5">
    <source>
        <dbReference type="EMBL" id="NOU88303.1"/>
    </source>
</evidence>